<reference evidence="1" key="2">
    <citation type="journal article" date="2015" name="Data Brief">
        <title>Shoot transcriptome of the giant reed, Arundo donax.</title>
        <authorList>
            <person name="Barrero R.A."/>
            <person name="Guerrero F.D."/>
            <person name="Moolhuijzen P."/>
            <person name="Goolsby J.A."/>
            <person name="Tidwell J."/>
            <person name="Bellgard S.E."/>
            <person name="Bellgard M.I."/>
        </authorList>
    </citation>
    <scope>NUCLEOTIDE SEQUENCE</scope>
    <source>
        <tissue evidence="1">Shoot tissue taken approximately 20 cm above the soil surface</tissue>
    </source>
</reference>
<accession>A0A0A9HN04</accession>
<organism evidence="1">
    <name type="scientific">Arundo donax</name>
    <name type="common">Giant reed</name>
    <name type="synonym">Donax arundinaceus</name>
    <dbReference type="NCBI Taxonomy" id="35708"/>
    <lineage>
        <taxon>Eukaryota</taxon>
        <taxon>Viridiplantae</taxon>
        <taxon>Streptophyta</taxon>
        <taxon>Embryophyta</taxon>
        <taxon>Tracheophyta</taxon>
        <taxon>Spermatophyta</taxon>
        <taxon>Magnoliopsida</taxon>
        <taxon>Liliopsida</taxon>
        <taxon>Poales</taxon>
        <taxon>Poaceae</taxon>
        <taxon>PACMAD clade</taxon>
        <taxon>Arundinoideae</taxon>
        <taxon>Arundineae</taxon>
        <taxon>Arundo</taxon>
    </lineage>
</organism>
<sequence>MQYYKGNKASLNYQNGATILTPVPNLPSQISANIK</sequence>
<reference evidence="1" key="1">
    <citation type="submission" date="2014-09" db="EMBL/GenBank/DDBJ databases">
        <authorList>
            <person name="Magalhaes I.L.F."/>
            <person name="Oliveira U."/>
            <person name="Santos F.R."/>
            <person name="Vidigal T.H.D.A."/>
            <person name="Brescovit A.D."/>
            <person name="Santos A.J."/>
        </authorList>
    </citation>
    <scope>NUCLEOTIDE SEQUENCE</scope>
    <source>
        <tissue evidence="1">Shoot tissue taken approximately 20 cm above the soil surface</tissue>
    </source>
</reference>
<name>A0A0A9HN04_ARUDO</name>
<dbReference type="EMBL" id="GBRH01160677">
    <property type="protein sequence ID" value="JAE37219.1"/>
    <property type="molecule type" value="Transcribed_RNA"/>
</dbReference>
<evidence type="ECO:0000313" key="1">
    <source>
        <dbReference type="EMBL" id="JAE37219.1"/>
    </source>
</evidence>
<dbReference type="AlphaFoldDB" id="A0A0A9HN04"/>
<protein>
    <submittedName>
        <fullName evidence="1">Uncharacterized protein</fullName>
    </submittedName>
</protein>
<proteinExistence type="predicted"/>